<evidence type="ECO:0000313" key="2">
    <source>
        <dbReference type="Proteomes" id="UP000075787"/>
    </source>
</evidence>
<dbReference type="OrthoDB" id="8478166at2"/>
<evidence type="ECO:0000313" key="1">
    <source>
        <dbReference type="EMBL" id="KYO49449.1"/>
    </source>
</evidence>
<dbReference type="AlphaFoldDB" id="A0A162JLT0"/>
<gene>
    <name evidence="1" type="ORF">AUP44_17440</name>
</gene>
<reference evidence="1 2" key="1">
    <citation type="submission" date="2015-12" db="EMBL/GenBank/DDBJ databases">
        <title>Genome sequence of Tistrella mobilis MCCC 1A02139.</title>
        <authorList>
            <person name="Lu L."/>
            <person name="Lai Q."/>
            <person name="Shao Z."/>
            <person name="Qian P."/>
        </authorList>
    </citation>
    <scope>NUCLEOTIDE SEQUENCE [LARGE SCALE GENOMIC DNA]</scope>
    <source>
        <strain evidence="1 2">MCCC 1A02139</strain>
    </source>
</reference>
<sequence length="335" mass="36408">MRLKRVFVLLAIPVVALGAWTVVWFRIADEVKASVDAFAADQAKSGRSFAHGDVAVNGWPFRVEATVPQPVLTAENGRNTVRADRVVVYVQPLQMRHLVAVIEGPIVFADATARIELEPEHAASSLVFDEAGRLERGALDMTKIKGRMIEGDAPPAAFTMERLQVHERREAEGGARAALEMEGLDPEAEDYPTLSRLFIDVTRPQPIDEPVDRAALERWRDAGGTVDLTRFEAIAGEVTVTGDGTFAVDKLLRPEGAASFRIAGAEELLARLEDSGRMTPQVRTMLEQMLGLFEQVEEGGRKAVRVPVTIQAGVLTVAGLPIVPVAPLLPPEQPS</sequence>
<dbReference type="Pfam" id="PF09898">
    <property type="entry name" value="DUF2125"/>
    <property type="match status" value="1"/>
</dbReference>
<dbReference type="Proteomes" id="UP000075787">
    <property type="component" value="Unassembled WGS sequence"/>
</dbReference>
<proteinExistence type="predicted"/>
<dbReference type="RefSeq" id="WP_062770194.1">
    <property type="nucleotide sequence ID" value="NZ_CP121045.1"/>
</dbReference>
<evidence type="ECO:0008006" key="3">
    <source>
        <dbReference type="Google" id="ProtNLM"/>
    </source>
</evidence>
<organism evidence="1 2">
    <name type="scientific">Tistrella mobilis</name>
    <dbReference type="NCBI Taxonomy" id="171437"/>
    <lineage>
        <taxon>Bacteria</taxon>
        <taxon>Pseudomonadati</taxon>
        <taxon>Pseudomonadota</taxon>
        <taxon>Alphaproteobacteria</taxon>
        <taxon>Geminicoccales</taxon>
        <taxon>Geminicoccaceae</taxon>
        <taxon>Tistrella</taxon>
    </lineage>
</organism>
<protein>
    <recommendedName>
        <fullName evidence="3">DUF2125 domain-containing protein</fullName>
    </recommendedName>
</protein>
<name>A0A162JLT0_9PROT</name>
<dbReference type="GeneID" id="97239955"/>
<dbReference type="InterPro" id="IPR018666">
    <property type="entry name" value="DUF2125"/>
</dbReference>
<accession>A0A162JLT0</accession>
<dbReference type="EMBL" id="LPZR01000227">
    <property type="protein sequence ID" value="KYO49449.1"/>
    <property type="molecule type" value="Genomic_DNA"/>
</dbReference>
<comment type="caution">
    <text evidence="1">The sequence shown here is derived from an EMBL/GenBank/DDBJ whole genome shotgun (WGS) entry which is preliminary data.</text>
</comment>